<feature type="transmembrane region" description="Helical" evidence="2">
    <location>
        <begin position="46"/>
        <end position="72"/>
    </location>
</feature>
<gene>
    <name evidence="3" type="ORF">CALCODRAFT_492976</name>
</gene>
<dbReference type="STRING" id="1353952.A0A165I0V3"/>
<dbReference type="Proteomes" id="UP000076842">
    <property type="component" value="Unassembled WGS sequence"/>
</dbReference>
<keyword evidence="4" id="KW-1185">Reference proteome</keyword>
<keyword evidence="2" id="KW-1133">Transmembrane helix</keyword>
<feature type="transmembrane region" description="Helical" evidence="2">
    <location>
        <begin position="6"/>
        <end position="34"/>
    </location>
</feature>
<evidence type="ECO:0000313" key="3">
    <source>
        <dbReference type="EMBL" id="KZT59991.1"/>
    </source>
</evidence>
<feature type="transmembrane region" description="Helical" evidence="2">
    <location>
        <begin position="164"/>
        <end position="187"/>
    </location>
</feature>
<proteinExistence type="predicted"/>
<evidence type="ECO:0000256" key="2">
    <source>
        <dbReference type="SAM" id="Phobius"/>
    </source>
</evidence>
<feature type="transmembrane region" description="Helical" evidence="2">
    <location>
        <begin position="92"/>
        <end position="115"/>
    </location>
</feature>
<protein>
    <recommendedName>
        <fullName evidence="5">RTA1-domain-containing protein</fullName>
    </recommendedName>
</protein>
<reference evidence="3 4" key="1">
    <citation type="journal article" date="2016" name="Mol. Biol. Evol.">
        <title>Comparative Genomics of Early-Diverging Mushroom-Forming Fungi Provides Insights into the Origins of Lignocellulose Decay Capabilities.</title>
        <authorList>
            <person name="Nagy L.G."/>
            <person name="Riley R."/>
            <person name="Tritt A."/>
            <person name="Adam C."/>
            <person name="Daum C."/>
            <person name="Floudas D."/>
            <person name="Sun H."/>
            <person name="Yadav J.S."/>
            <person name="Pangilinan J."/>
            <person name="Larsson K.H."/>
            <person name="Matsuura K."/>
            <person name="Barry K."/>
            <person name="Labutti K."/>
            <person name="Kuo R."/>
            <person name="Ohm R.A."/>
            <person name="Bhattacharya S.S."/>
            <person name="Shirouzu T."/>
            <person name="Yoshinaga Y."/>
            <person name="Martin F.M."/>
            <person name="Grigoriev I.V."/>
            <person name="Hibbett D.S."/>
        </authorList>
    </citation>
    <scope>NUCLEOTIDE SEQUENCE [LARGE SCALE GENOMIC DNA]</scope>
    <source>
        <strain evidence="3 4">HHB12733</strain>
    </source>
</reference>
<evidence type="ECO:0000256" key="1">
    <source>
        <dbReference type="SAM" id="MobiDB-lite"/>
    </source>
</evidence>
<dbReference type="OrthoDB" id="3357408at2759"/>
<feature type="transmembrane region" description="Helical" evidence="2">
    <location>
        <begin position="238"/>
        <end position="260"/>
    </location>
</feature>
<evidence type="ECO:0008006" key="5">
    <source>
        <dbReference type="Google" id="ProtNLM"/>
    </source>
</evidence>
<sequence>MTYFPFDYAYLVGCWCAAVLWGAFTVLFGISMWLSRRKGGIRRVQVIAIIALYVLATASLCVEYAAVIRGFIYTSTPIDRIIFFSNVAQPLIVANDFIYIVMLVLSDLVLVWRCWVVWGKRWITIVLPIAMVVGEAVTGFAAIGQYLTPDPPDNYAAIQAWASALYALSLATNIMLSLLIAGRLWCIMRASSHLIVVGRHGTRDALRLVVESGLAITSAKIIEFVLFEIAFSKDNQNFAVYVLWEIMPQILGIIPTLILLSIQVGVIGPADAGTTEGSFAPSTSATKQNMVARPNMVYGRNTSDMPVVSVETAIYKDPDDNGLRSAGRRGTGSSSV</sequence>
<feature type="region of interest" description="Disordered" evidence="1">
    <location>
        <begin position="317"/>
        <end position="336"/>
    </location>
</feature>
<dbReference type="InParanoid" id="A0A165I0V3"/>
<feature type="transmembrane region" description="Helical" evidence="2">
    <location>
        <begin position="208"/>
        <end position="232"/>
    </location>
</feature>
<name>A0A165I0V3_9BASI</name>
<keyword evidence="2" id="KW-0812">Transmembrane</keyword>
<dbReference type="EMBL" id="KV423935">
    <property type="protein sequence ID" value="KZT59991.1"/>
    <property type="molecule type" value="Genomic_DNA"/>
</dbReference>
<dbReference type="AlphaFoldDB" id="A0A165I0V3"/>
<accession>A0A165I0V3</accession>
<feature type="transmembrane region" description="Helical" evidence="2">
    <location>
        <begin position="122"/>
        <end position="144"/>
    </location>
</feature>
<keyword evidence="2" id="KW-0472">Membrane</keyword>
<evidence type="ECO:0000313" key="4">
    <source>
        <dbReference type="Proteomes" id="UP000076842"/>
    </source>
</evidence>
<organism evidence="3 4">
    <name type="scientific">Calocera cornea HHB12733</name>
    <dbReference type="NCBI Taxonomy" id="1353952"/>
    <lineage>
        <taxon>Eukaryota</taxon>
        <taxon>Fungi</taxon>
        <taxon>Dikarya</taxon>
        <taxon>Basidiomycota</taxon>
        <taxon>Agaricomycotina</taxon>
        <taxon>Dacrymycetes</taxon>
        <taxon>Dacrymycetales</taxon>
        <taxon>Dacrymycetaceae</taxon>
        <taxon>Calocera</taxon>
    </lineage>
</organism>